<dbReference type="OMA" id="HLYDTEW"/>
<feature type="transmembrane region" description="Helical" evidence="9">
    <location>
        <begin position="524"/>
        <end position="545"/>
    </location>
</feature>
<dbReference type="PANTHER" id="PTHR46022">
    <property type="entry name" value="PROTEIN PATCHED"/>
    <property type="match status" value="1"/>
</dbReference>
<dbReference type="PROSITE" id="PS50156">
    <property type="entry name" value="SSD"/>
    <property type="match status" value="1"/>
</dbReference>
<evidence type="ECO:0000256" key="2">
    <source>
        <dbReference type="ARBA" id="ARBA00005585"/>
    </source>
</evidence>
<evidence type="ECO:0000256" key="4">
    <source>
        <dbReference type="ARBA" id="ARBA00022989"/>
    </source>
</evidence>
<dbReference type="Proteomes" id="UP000015103">
    <property type="component" value="Unassembled WGS sequence"/>
</dbReference>
<feature type="region of interest" description="Disordered" evidence="8">
    <location>
        <begin position="1085"/>
        <end position="1139"/>
    </location>
</feature>
<dbReference type="STRING" id="13249.T1H961"/>
<dbReference type="GO" id="GO:0008158">
    <property type="term" value="F:hedgehog receptor activity"/>
    <property type="evidence" value="ECO:0007669"/>
    <property type="project" value="InterPro"/>
</dbReference>
<feature type="transmembrane region" description="Helical" evidence="9">
    <location>
        <begin position="386"/>
        <end position="407"/>
    </location>
</feature>
<feature type="transmembrane region" description="Helical" evidence="9">
    <location>
        <begin position="419"/>
        <end position="443"/>
    </location>
</feature>
<sequence length="1257" mass="138830">MLLVMCLQGKAEGSHRALWVRARLQAELFHLGCLVHSHPGKVIFVASLLLATFCVGLKSAVLHSRVDQLWVQEGGSVEKELRYRTAALGENGGSTHQLVIQTSESSSVLQQASLLSHVDMVKAAVSVSVQLFDITWRLKDICYSPNIPSFDIHYIDQIFENITPCSIITPLDCFWEGSKLLGPDYPVTIPGLPTKFRWTNLNPQKMIEKMKSYGTGFPIETLEQHLKRAGISTGYQEKPCLNPLDEECPETAPNKRSGKVPNIGAELTGGCYGFAANYMHWPEELIVGGAKKNKSGHIQRAHALQTVVQLMGERELHEFWSDTYKVHHIDWSQEKAARVLDTWQKSFSQEINRLMGKENKTSPFNVYAFSTATLNDILYKFSQLNVLRVAVGYVIMLLYAGVSLVCWDDPMRSQCALGIAGVILVSVTVAAGLGFCAVLGIAFNASTTQIVPFLALGLGVDDVFLLTHTYAEQTADDCPAEEQTGLLLKKCGLPLLLTSLSRMCAMFAAAVIPVPALRVFSLQSAVLVLFNLASSLLVFPAIVSLDLRRRAAGRADLLACWFGAMTIGNAASPVVNDKHTQTKIKKRTSSGVKQAVTRALPPDRQQTVTVLANTEAAKDGINERSCSRLWPQLAWLTSAYSNLVLSSRCRLVLVIAFIVLTGLSLAFITRLKDGLELTDVVPRAAPEHAFLDAQTRYFGFYNMYGVTKGDFEYPTNQRLLYEYHEAFMRVQAVVKNDDGGLPPFWLSLFRDWLSGLQKSFERDWDRGTITQERWFQNASDEGVLAYKLLVQTGHVDNPIDKSLVTQVKLVDSEGMINPKAFYNYLSAWYSNDALAYGASEGNLQPVPREWYHVRQEFDLKIPKSGPLIYSQLPFYLHGLSDTPSITKTIEQVRELCSRFEARGLPNFPSGVPFLFWEQYRHLRPLVAMSSLLAVVSIALLVGVVLVSCRIAILIGVAITFNLIHLLGFMSAVGLSLSAVPAVLVIIASGISARFIIHVTLSFVTSIGVKERRSKLAVEHTFAPVVRGSLTMLLSVAMLAFSEFDFIVRSVLLMQWTFVGVSFINGIVFLPVILSLVGPPAEVRPLNQKDRISTPSPEPSRKSRRIGSHQSGTVILPSHIITPSQTHREPSLTTITEEPSWHSTTHEIIVEPEFVVQTTTCTAPHTQQATNGSCSSGGCNSSSGSCSDSSESKQSAAGQQHITTKVTATAKLKVEVHTPIETVQNFSSKTSQTNSRNYRLLKRLIVTAQCRYVFKLLE</sequence>
<feature type="transmembrane region" description="Helical" evidence="9">
    <location>
        <begin position="982"/>
        <end position="1008"/>
    </location>
</feature>
<comment type="similarity">
    <text evidence="2">Belongs to the patched family.</text>
</comment>
<keyword evidence="3 9" id="KW-0812">Transmembrane</keyword>
<evidence type="ECO:0000256" key="8">
    <source>
        <dbReference type="SAM" id="MobiDB-lite"/>
    </source>
</evidence>
<dbReference type="EMBL" id="ACPB03005987">
    <property type="status" value="NOT_ANNOTATED_CDS"/>
    <property type="molecule type" value="Genomic_DNA"/>
</dbReference>
<keyword evidence="7" id="KW-0325">Glycoprotein</keyword>
<feature type="transmembrane region" description="Helical" evidence="9">
    <location>
        <begin position="953"/>
        <end position="976"/>
    </location>
</feature>
<dbReference type="GO" id="GO:0005119">
    <property type="term" value="F:smoothened binding"/>
    <property type="evidence" value="ECO:0007669"/>
    <property type="project" value="TreeGrafter"/>
</dbReference>
<keyword evidence="5 9" id="KW-0472">Membrane</keyword>
<evidence type="ECO:0000256" key="7">
    <source>
        <dbReference type="ARBA" id="ARBA00023180"/>
    </source>
</evidence>
<dbReference type="InterPro" id="IPR000731">
    <property type="entry name" value="SSD"/>
</dbReference>
<keyword evidence="6" id="KW-0675">Receptor</keyword>
<dbReference type="FunFam" id="1.20.1640.10:FF:000027">
    <property type="entry name" value="Blast:Protein patched"/>
    <property type="match status" value="1"/>
</dbReference>
<name>T1H961_RHOPR</name>
<evidence type="ECO:0000256" key="6">
    <source>
        <dbReference type="ARBA" id="ARBA00023170"/>
    </source>
</evidence>
<feature type="compositionally biased region" description="Low complexity" evidence="8">
    <location>
        <begin position="1171"/>
        <end position="1188"/>
    </location>
</feature>
<dbReference type="GO" id="GO:0097108">
    <property type="term" value="F:hedgehog family protein binding"/>
    <property type="evidence" value="ECO:0007669"/>
    <property type="project" value="TreeGrafter"/>
</dbReference>
<dbReference type="FunCoup" id="T1H961">
    <property type="interactions" value="154"/>
</dbReference>
<reference evidence="10" key="1">
    <citation type="submission" date="2015-05" db="UniProtKB">
        <authorList>
            <consortium name="EnsemblMetazoa"/>
        </authorList>
    </citation>
    <scope>IDENTIFICATION</scope>
</reference>
<organism evidence="10 11">
    <name type="scientific">Rhodnius prolixus</name>
    <name type="common">Triatomid bug</name>
    <dbReference type="NCBI Taxonomy" id="13249"/>
    <lineage>
        <taxon>Eukaryota</taxon>
        <taxon>Metazoa</taxon>
        <taxon>Ecdysozoa</taxon>
        <taxon>Arthropoda</taxon>
        <taxon>Hexapoda</taxon>
        <taxon>Insecta</taxon>
        <taxon>Pterygota</taxon>
        <taxon>Neoptera</taxon>
        <taxon>Paraneoptera</taxon>
        <taxon>Hemiptera</taxon>
        <taxon>Heteroptera</taxon>
        <taxon>Panheteroptera</taxon>
        <taxon>Cimicomorpha</taxon>
        <taxon>Reduviidae</taxon>
        <taxon>Triatominae</taxon>
        <taxon>Rhodnius</taxon>
    </lineage>
</organism>
<dbReference type="eggNOG" id="KOG1935">
    <property type="taxonomic scope" value="Eukaryota"/>
</dbReference>
<comment type="subcellular location">
    <subcellularLocation>
        <location evidence="1">Membrane</location>
        <topology evidence="1">Multi-pass membrane protein</topology>
    </subcellularLocation>
</comment>
<dbReference type="SUPFAM" id="SSF82866">
    <property type="entry name" value="Multidrug efflux transporter AcrB transmembrane domain"/>
    <property type="match status" value="2"/>
</dbReference>
<feature type="transmembrane region" description="Helical" evidence="9">
    <location>
        <begin position="1052"/>
        <end position="1076"/>
    </location>
</feature>
<evidence type="ECO:0000256" key="1">
    <source>
        <dbReference type="ARBA" id="ARBA00004141"/>
    </source>
</evidence>
<dbReference type="EnsemblMetazoa" id="RPRC000561-RA">
    <property type="protein sequence ID" value="RPRC000561-PA"/>
    <property type="gene ID" value="RPRC000561"/>
</dbReference>
<protein>
    <submittedName>
        <fullName evidence="10">Uncharacterized protein</fullName>
    </submittedName>
</protein>
<dbReference type="InterPro" id="IPR004766">
    <property type="entry name" value="TM_rcpt_patched"/>
</dbReference>
<dbReference type="PANTHER" id="PTHR46022:SF1">
    <property type="entry name" value="PROTEIN PATCHED"/>
    <property type="match status" value="1"/>
</dbReference>
<evidence type="ECO:0000313" key="11">
    <source>
        <dbReference type="Proteomes" id="UP000015103"/>
    </source>
</evidence>
<feature type="compositionally biased region" description="Polar residues" evidence="8">
    <location>
        <begin position="1120"/>
        <end position="1139"/>
    </location>
</feature>
<dbReference type="InterPro" id="IPR053958">
    <property type="entry name" value="HMGCR/SNAP/NPC1-like_SSD"/>
</dbReference>
<dbReference type="GO" id="GO:0045879">
    <property type="term" value="P:negative regulation of smoothened signaling pathway"/>
    <property type="evidence" value="ECO:0007669"/>
    <property type="project" value="TreeGrafter"/>
</dbReference>
<dbReference type="InParanoid" id="T1H961"/>
<evidence type="ECO:0000313" key="10">
    <source>
        <dbReference type="EnsemblMetazoa" id="RPRC000561-PA"/>
    </source>
</evidence>
<proteinExistence type="inferred from homology"/>
<evidence type="ECO:0000256" key="5">
    <source>
        <dbReference type="ARBA" id="ARBA00023136"/>
    </source>
</evidence>
<feature type="transmembrane region" description="Helical" evidence="9">
    <location>
        <begin position="925"/>
        <end position="946"/>
    </location>
</feature>
<keyword evidence="4 9" id="KW-1133">Transmembrane helix</keyword>
<feature type="transmembrane region" description="Helical" evidence="9">
    <location>
        <begin position="651"/>
        <end position="668"/>
    </location>
</feature>
<dbReference type="Pfam" id="PF12349">
    <property type="entry name" value="Sterol-sensing"/>
    <property type="match status" value="1"/>
</dbReference>
<dbReference type="HOGENOM" id="CLU_002506_1_0_1"/>
<dbReference type="GO" id="GO:0005886">
    <property type="term" value="C:plasma membrane"/>
    <property type="evidence" value="ECO:0007669"/>
    <property type="project" value="TreeGrafter"/>
</dbReference>
<dbReference type="AlphaFoldDB" id="T1H961"/>
<dbReference type="NCBIfam" id="TIGR00918">
    <property type="entry name" value="2A060602"/>
    <property type="match status" value="1"/>
</dbReference>
<dbReference type="Gene3D" id="1.20.1640.10">
    <property type="entry name" value="Multidrug efflux transporter AcrB transmembrane domain"/>
    <property type="match status" value="2"/>
</dbReference>
<feature type="transmembrane region" description="Helical" evidence="9">
    <location>
        <begin position="1020"/>
        <end position="1040"/>
    </location>
</feature>
<evidence type="ECO:0000256" key="9">
    <source>
        <dbReference type="SAM" id="Phobius"/>
    </source>
</evidence>
<dbReference type="VEuPathDB" id="VectorBase:RPRC000561"/>
<feature type="region of interest" description="Disordered" evidence="8">
    <location>
        <begin position="1165"/>
        <end position="1199"/>
    </location>
</feature>
<keyword evidence="11" id="KW-1185">Reference proteome</keyword>
<accession>T1H961</accession>
<evidence type="ECO:0000256" key="3">
    <source>
        <dbReference type="ARBA" id="ARBA00022692"/>
    </source>
</evidence>